<keyword evidence="2" id="KW-1185">Reference proteome</keyword>
<dbReference type="Proteomes" id="UP000075840">
    <property type="component" value="Unassembled WGS sequence"/>
</dbReference>
<dbReference type="EMBL" id="APCN01001888">
    <property type="status" value="NOT_ANNOTATED_CDS"/>
    <property type="molecule type" value="Genomic_DNA"/>
</dbReference>
<dbReference type="EnsemblMetazoa" id="AARA014254-RA">
    <property type="protein sequence ID" value="AARA014254-PA"/>
    <property type="gene ID" value="AARA014254"/>
</dbReference>
<dbReference type="AlphaFoldDB" id="A0A182IFI8"/>
<proteinExistence type="predicted"/>
<sequence>MHACVCVGRGSLLWGKTLHHGFCWENPVHRWAESVVKECSGPLAPCCR</sequence>
<reference evidence="1" key="1">
    <citation type="submission" date="2022-08" db="UniProtKB">
        <authorList>
            <consortium name="EnsemblMetazoa"/>
        </authorList>
    </citation>
    <scope>IDENTIFICATION</scope>
    <source>
        <strain evidence="1">Dongola</strain>
    </source>
</reference>
<evidence type="ECO:0000313" key="2">
    <source>
        <dbReference type="Proteomes" id="UP000075840"/>
    </source>
</evidence>
<dbReference type="VEuPathDB" id="VectorBase:AARA014254"/>
<organism evidence="1 2">
    <name type="scientific">Anopheles arabiensis</name>
    <name type="common">Mosquito</name>
    <dbReference type="NCBI Taxonomy" id="7173"/>
    <lineage>
        <taxon>Eukaryota</taxon>
        <taxon>Metazoa</taxon>
        <taxon>Ecdysozoa</taxon>
        <taxon>Arthropoda</taxon>
        <taxon>Hexapoda</taxon>
        <taxon>Insecta</taxon>
        <taxon>Pterygota</taxon>
        <taxon>Neoptera</taxon>
        <taxon>Endopterygota</taxon>
        <taxon>Diptera</taxon>
        <taxon>Nematocera</taxon>
        <taxon>Culicoidea</taxon>
        <taxon>Culicidae</taxon>
        <taxon>Anophelinae</taxon>
        <taxon>Anopheles</taxon>
    </lineage>
</organism>
<protein>
    <submittedName>
        <fullName evidence="1">Uncharacterized protein</fullName>
    </submittedName>
</protein>
<name>A0A182IFI8_ANOAR</name>
<accession>A0A182IFI8</accession>
<evidence type="ECO:0000313" key="1">
    <source>
        <dbReference type="EnsemblMetazoa" id="AARA014254-PA"/>
    </source>
</evidence>